<dbReference type="PANTHER" id="PTHR11106">
    <property type="entry name" value="GANGLIOSIDE INDUCED DIFFERENTIATION ASSOCIATED PROTEIN 2-RELATED"/>
    <property type="match status" value="1"/>
</dbReference>
<evidence type="ECO:0000259" key="1">
    <source>
        <dbReference type="PROSITE" id="PS51154"/>
    </source>
</evidence>
<dbReference type="PROSITE" id="PS51154">
    <property type="entry name" value="MACRO"/>
    <property type="match status" value="1"/>
</dbReference>
<dbReference type="OrthoDB" id="6077599at2759"/>
<name>A0A2C5Y2P1_9HYPO</name>
<protein>
    <recommendedName>
        <fullName evidence="1">Macro domain-containing protein</fullName>
    </recommendedName>
</protein>
<dbReference type="Gene3D" id="3.40.220.10">
    <property type="entry name" value="Leucine Aminopeptidase, subunit E, domain 1"/>
    <property type="match status" value="1"/>
</dbReference>
<dbReference type="InterPro" id="IPR002589">
    <property type="entry name" value="Macro_dom"/>
</dbReference>
<gene>
    <name evidence="2" type="ORF">CDD81_5520</name>
</gene>
<dbReference type="SMART" id="SM00506">
    <property type="entry name" value="A1pp"/>
    <property type="match status" value="1"/>
</dbReference>
<dbReference type="AlphaFoldDB" id="A0A2C5Y2P1"/>
<reference evidence="2 3" key="1">
    <citation type="submission" date="2017-06" db="EMBL/GenBank/DDBJ databases">
        <title>Ant-infecting Ophiocordyceps genomes reveal a high diversity of potential behavioral manipulation genes and a possible major role for enterotoxins.</title>
        <authorList>
            <person name="De Bekker C."/>
            <person name="Evans H.C."/>
            <person name="Brachmann A."/>
            <person name="Hughes D.P."/>
        </authorList>
    </citation>
    <scope>NUCLEOTIDE SEQUENCE [LARGE SCALE GENOMIC DNA]</scope>
    <source>
        <strain evidence="2 3">Map64</strain>
    </source>
</reference>
<organism evidence="2 3">
    <name type="scientific">Ophiocordyceps australis</name>
    <dbReference type="NCBI Taxonomy" id="1399860"/>
    <lineage>
        <taxon>Eukaryota</taxon>
        <taxon>Fungi</taxon>
        <taxon>Dikarya</taxon>
        <taxon>Ascomycota</taxon>
        <taxon>Pezizomycotina</taxon>
        <taxon>Sordariomycetes</taxon>
        <taxon>Hypocreomycetidae</taxon>
        <taxon>Hypocreales</taxon>
        <taxon>Ophiocordycipitaceae</taxon>
        <taxon>Ophiocordyceps</taxon>
    </lineage>
</organism>
<dbReference type="Pfam" id="PF01661">
    <property type="entry name" value="Macro"/>
    <property type="match status" value="1"/>
</dbReference>
<proteinExistence type="predicted"/>
<dbReference type="SUPFAM" id="SSF52949">
    <property type="entry name" value="Macro domain-like"/>
    <property type="match status" value="1"/>
</dbReference>
<sequence length="230" mass="24539">MAPLPSQTTGQGIKPLAEIPTLTNIYSSASMLQALEPDDDDDNENWVFPPSAAINSRVGLVHGDITKLRLDAIVNAANQSLLGGGGVDGAIHRAAGNQLREECKKLNGCATGQAKLTLGYSLPAAHVIHTVGPMYDAEDAESCEEALHNCYHNSLELAAQSGIKTIAFSAISTGIYGYPSRDAAQIACDTVREFLEQDNGSLRLVVFVTFADQDVAAYDEMLPIYFPPVM</sequence>
<dbReference type="PANTHER" id="PTHR11106:SF27">
    <property type="entry name" value="MACRO DOMAIN-CONTAINING PROTEIN"/>
    <property type="match status" value="1"/>
</dbReference>
<accession>A0A2C5Y2P1</accession>
<evidence type="ECO:0000313" key="2">
    <source>
        <dbReference type="EMBL" id="PHH63755.1"/>
    </source>
</evidence>
<evidence type="ECO:0000313" key="3">
    <source>
        <dbReference type="Proteomes" id="UP000226192"/>
    </source>
</evidence>
<feature type="domain" description="Macro" evidence="1">
    <location>
        <begin position="45"/>
        <end position="226"/>
    </location>
</feature>
<dbReference type="InterPro" id="IPR043472">
    <property type="entry name" value="Macro_dom-like"/>
</dbReference>
<comment type="caution">
    <text evidence="2">The sequence shown here is derived from an EMBL/GenBank/DDBJ whole genome shotgun (WGS) entry which is preliminary data.</text>
</comment>
<dbReference type="CDD" id="cd02908">
    <property type="entry name" value="Macro_OAADPr_deacetylase"/>
    <property type="match status" value="1"/>
</dbReference>
<dbReference type="NCBIfam" id="NF001664">
    <property type="entry name" value="PRK00431.1-6"/>
    <property type="match status" value="1"/>
</dbReference>
<keyword evidence="3" id="KW-1185">Reference proteome</keyword>
<dbReference type="STRING" id="1399860.A0A2C5Y2P1"/>
<dbReference type="EMBL" id="NJET01000043">
    <property type="protein sequence ID" value="PHH63755.1"/>
    <property type="molecule type" value="Genomic_DNA"/>
</dbReference>
<dbReference type="Proteomes" id="UP000226192">
    <property type="component" value="Unassembled WGS sequence"/>
</dbReference>